<keyword evidence="13" id="KW-1185">Reference proteome</keyword>
<gene>
    <name evidence="12" type="ORF">NEZAVI_LOCUS5289</name>
</gene>
<dbReference type="Gene3D" id="1.10.10.10">
    <property type="entry name" value="Winged helix-like DNA-binding domain superfamily/Winged helix DNA-binding domain"/>
    <property type="match status" value="1"/>
</dbReference>
<evidence type="ECO:0000313" key="12">
    <source>
        <dbReference type="EMBL" id="CAH1394928.1"/>
    </source>
</evidence>
<keyword evidence="8" id="KW-0804">Transcription</keyword>
<evidence type="ECO:0000256" key="10">
    <source>
        <dbReference type="ARBA" id="ARBA00034872"/>
    </source>
</evidence>
<dbReference type="GO" id="GO:0000981">
    <property type="term" value="F:DNA-binding transcription factor activity, RNA polymerase II-specific"/>
    <property type="evidence" value="ECO:0007669"/>
    <property type="project" value="TreeGrafter"/>
</dbReference>
<feature type="domain" description="Fork-head" evidence="11">
    <location>
        <begin position="99"/>
        <end position="189"/>
    </location>
</feature>
<dbReference type="PANTHER" id="PTHR11829:SF411">
    <property type="entry name" value="FORKHEAD BOX PROTEIN L2"/>
    <property type="match status" value="1"/>
</dbReference>
<name>A0A9P0EEE5_NEZVI</name>
<evidence type="ECO:0000256" key="8">
    <source>
        <dbReference type="ARBA" id="ARBA00023163"/>
    </source>
</evidence>
<dbReference type="InterPro" id="IPR036388">
    <property type="entry name" value="WH-like_DNA-bd_sf"/>
</dbReference>
<dbReference type="GO" id="GO:0005634">
    <property type="term" value="C:nucleus"/>
    <property type="evidence" value="ECO:0007669"/>
    <property type="project" value="UniProtKB-SubCell"/>
</dbReference>
<keyword evidence="7" id="KW-0238">DNA-binding</keyword>
<dbReference type="OrthoDB" id="9926427at2759"/>
<evidence type="ECO:0000256" key="6">
    <source>
        <dbReference type="ARBA" id="ARBA00023015"/>
    </source>
</evidence>
<accession>A0A9P0EEE5</accession>
<evidence type="ECO:0000256" key="7">
    <source>
        <dbReference type="ARBA" id="ARBA00023125"/>
    </source>
</evidence>
<dbReference type="Pfam" id="PF00250">
    <property type="entry name" value="Forkhead"/>
    <property type="match status" value="1"/>
</dbReference>
<dbReference type="CDD" id="cd20028">
    <property type="entry name" value="FH_FOXL2"/>
    <property type="match status" value="1"/>
</dbReference>
<dbReference type="EMBL" id="OV725079">
    <property type="protein sequence ID" value="CAH1394928.1"/>
    <property type="molecule type" value="Genomic_DNA"/>
</dbReference>
<dbReference type="PRINTS" id="PR00053">
    <property type="entry name" value="FORKHEAD"/>
</dbReference>
<keyword evidence="6" id="KW-0805">Transcription regulation</keyword>
<proteinExistence type="predicted"/>
<reference evidence="12" key="1">
    <citation type="submission" date="2022-01" db="EMBL/GenBank/DDBJ databases">
        <authorList>
            <person name="King R."/>
        </authorList>
    </citation>
    <scope>NUCLEOTIDE SEQUENCE</scope>
</reference>
<dbReference type="AlphaFoldDB" id="A0A9P0EEE5"/>
<dbReference type="InterPro" id="IPR047515">
    <property type="entry name" value="FH_FOXL2"/>
</dbReference>
<dbReference type="SUPFAM" id="SSF46785">
    <property type="entry name" value="Winged helix' DNA-binding domain"/>
    <property type="match status" value="1"/>
</dbReference>
<dbReference type="FunFam" id="1.10.10.10:FF:000016">
    <property type="entry name" value="Forkhead box protein I1"/>
    <property type="match status" value="1"/>
</dbReference>
<evidence type="ECO:0000256" key="3">
    <source>
        <dbReference type="ARBA" id="ARBA00022553"/>
    </source>
</evidence>
<dbReference type="InterPro" id="IPR030456">
    <property type="entry name" value="TF_fork_head_CS_2"/>
</dbReference>
<dbReference type="GO" id="GO:0030154">
    <property type="term" value="P:cell differentiation"/>
    <property type="evidence" value="ECO:0007669"/>
    <property type="project" value="UniProtKB-KW"/>
</dbReference>
<evidence type="ECO:0000256" key="1">
    <source>
        <dbReference type="ARBA" id="ARBA00004123"/>
    </source>
</evidence>
<protein>
    <recommendedName>
        <fullName evidence="10">Forkhead box protein L2</fullName>
    </recommendedName>
</protein>
<keyword evidence="2" id="KW-1017">Isopeptide bond</keyword>
<evidence type="ECO:0000313" key="13">
    <source>
        <dbReference type="Proteomes" id="UP001152798"/>
    </source>
</evidence>
<evidence type="ECO:0000256" key="5">
    <source>
        <dbReference type="ARBA" id="ARBA00022843"/>
    </source>
</evidence>
<keyword evidence="5" id="KW-0832">Ubl conjugation</keyword>
<evidence type="ECO:0000256" key="4">
    <source>
        <dbReference type="ARBA" id="ARBA00022782"/>
    </source>
</evidence>
<keyword evidence="9" id="KW-0539">Nucleus</keyword>
<evidence type="ECO:0000256" key="2">
    <source>
        <dbReference type="ARBA" id="ARBA00022499"/>
    </source>
</evidence>
<evidence type="ECO:0000259" key="11">
    <source>
        <dbReference type="SMART" id="SM00339"/>
    </source>
</evidence>
<dbReference type="PANTHER" id="PTHR11829">
    <property type="entry name" value="FORKHEAD BOX PROTEIN"/>
    <property type="match status" value="1"/>
</dbReference>
<dbReference type="PROSITE" id="PS00657">
    <property type="entry name" value="FORK_HEAD_1"/>
    <property type="match status" value="1"/>
</dbReference>
<keyword evidence="4" id="KW-0221">Differentiation</keyword>
<dbReference type="InterPro" id="IPR036390">
    <property type="entry name" value="WH_DNA-bd_sf"/>
</dbReference>
<dbReference type="InterPro" id="IPR001766">
    <property type="entry name" value="Fork_head_dom"/>
</dbReference>
<dbReference type="Proteomes" id="UP001152798">
    <property type="component" value="Chromosome 3"/>
</dbReference>
<dbReference type="GO" id="GO:0009653">
    <property type="term" value="P:anatomical structure morphogenesis"/>
    <property type="evidence" value="ECO:0007669"/>
    <property type="project" value="TreeGrafter"/>
</dbReference>
<comment type="subcellular location">
    <subcellularLocation>
        <location evidence="1">Nucleus</location>
    </subcellularLocation>
</comment>
<dbReference type="GO" id="GO:0000978">
    <property type="term" value="F:RNA polymerase II cis-regulatory region sequence-specific DNA binding"/>
    <property type="evidence" value="ECO:0007669"/>
    <property type="project" value="TreeGrafter"/>
</dbReference>
<dbReference type="InterPro" id="IPR050211">
    <property type="entry name" value="FOX_domain-containing"/>
</dbReference>
<dbReference type="SMART" id="SM00339">
    <property type="entry name" value="FH"/>
    <property type="match status" value="1"/>
</dbReference>
<organism evidence="12 13">
    <name type="scientific">Nezara viridula</name>
    <name type="common">Southern green stink bug</name>
    <name type="synonym">Cimex viridulus</name>
    <dbReference type="NCBI Taxonomy" id="85310"/>
    <lineage>
        <taxon>Eukaryota</taxon>
        <taxon>Metazoa</taxon>
        <taxon>Ecdysozoa</taxon>
        <taxon>Arthropoda</taxon>
        <taxon>Hexapoda</taxon>
        <taxon>Insecta</taxon>
        <taxon>Pterygota</taxon>
        <taxon>Neoptera</taxon>
        <taxon>Paraneoptera</taxon>
        <taxon>Hemiptera</taxon>
        <taxon>Heteroptera</taxon>
        <taxon>Panheteroptera</taxon>
        <taxon>Pentatomomorpha</taxon>
        <taxon>Pentatomoidea</taxon>
        <taxon>Pentatomidae</taxon>
        <taxon>Pentatominae</taxon>
        <taxon>Nezara</taxon>
    </lineage>
</organism>
<dbReference type="InterPro" id="IPR018122">
    <property type="entry name" value="TF_fork_head_CS_1"/>
</dbReference>
<dbReference type="PROSITE" id="PS00658">
    <property type="entry name" value="FORK_HEAD_2"/>
    <property type="match status" value="1"/>
</dbReference>
<evidence type="ECO:0000256" key="9">
    <source>
        <dbReference type="ARBA" id="ARBA00023242"/>
    </source>
</evidence>
<keyword evidence="3" id="KW-0597">Phosphoprotein</keyword>
<sequence>MFITAAHMSRIGDHNIGSMSHIIEESELSNNSSDKMIKIKEENYIQSTEQQALGYELKEIEDDKSCYSQELLPSGNNVTTTTFSPSKEKQNESVCSSSLTKPPFSYVALITMAIESTPNKRATLAEIYEYIIRKFPFFEANKKGWQNSIRHNLSLNECFVKVPRDGGGERKGNYWTIDPQQGQMFENGNYKRRRRLKRRYPTSKLFHESSYLPRSLFPVGTPYPYPPSCSAWGMQNSQLPYASTCQSSLPRTTQANYGTTLQSQCDHCTVWHCSVHSKCRNTEANFGYRRQCEKETIKYLQAPLQPVQSMQVSTGMNAYNQLGPMVDLGNGSNSFTNYSQSCARKYDTTTSMDPVRYAPYWPTITAEQEATTTPPIKEELLGQPTNSMNFNGSLDFALSSTRSKCYM</sequence>